<dbReference type="Proteomes" id="UP001054837">
    <property type="component" value="Unassembled WGS sequence"/>
</dbReference>
<accession>A0AAV4QI60</accession>
<sequence length="68" mass="7650">MYCHLLQISSCFATNFLTTRELFMRSSTPGPDRPDEKNPDPLKCGCLGRNSISFRVYDGTEKDKFVGG</sequence>
<keyword evidence="2" id="KW-1185">Reference proteome</keyword>
<comment type="caution">
    <text evidence="1">The sequence shown here is derived from an EMBL/GenBank/DDBJ whole genome shotgun (WGS) entry which is preliminary data.</text>
</comment>
<dbReference type="AlphaFoldDB" id="A0AAV4QI60"/>
<proteinExistence type="predicted"/>
<dbReference type="EMBL" id="BPLQ01004536">
    <property type="protein sequence ID" value="GIY08626.1"/>
    <property type="molecule type" value="Genomic_DNA"/>
</dbReference>
<reference evidence="1 2" key="1">
    <citation type="submission" date="2021-06" db="EMBL/GenBank/DDBJ databases">
        <title>Caerostris darwini draft genome.</title>
        <authorList>
            <person name="Kono N."/>
            <person name="Arakawa K."/>
        </authorList>
    </citation>
    <scope>NUCLEOTIDE SEQUENCE [LARGE SCALE GENOMIC DNA]</scope>
</reference>
<organism evidence="1 2">
    <name type="scientific">Caerostris darwini</name>
    <dbReference type="NCBI Taxonomy" id="1538125"/>
    <lineage>
        <taxon>Eukaryota</taxon>
        <taxon>Metazoa</taxon>
        <taxon>Ecdysozoa</taxon>
        <taxon>Arthropoda</taxon>
        <taxon>Chelicerata</taxon>
        <taxon>Arachnida</taxon>
        <taxon>Araneae</taxon>
        <taxon>Araneomorphae</taxon>
        <taxon>Entelegynae</taxon>
        <taxon>Araneoidea</taxon>
        <taxon>Araneidae</taxon>
        <taxon>Caerostris</taxon>
    </lineage>
</organism>
<name>A0AAV4QI60_9ARAC</name>
<evidence type="ECO:0000313" key="1">
    <source>
        <dbReference type="EMBL" id="GIY08626.1"/>
    </source>
</evidence>
<protein>
    <submittedName>
        <fullName evidence="1">Uncharacterized protein</fullName>
    </submittedName>
</protein>
<gene>
    <name evidence="1" type="ORF">CDAR_433231</name>
</gene>
<evidence type="ECO:0000313" key="2">
    <source>
        <dbReference type="Proteomes" id="UP001054837"/>
    </source>
</evidence>